<dbReference type="AlphaFoldDB" id="A0A941HRA0"/>
<accession>A0A941HRA0</accession>
<evidence type="ECO:0000313" key="2">
    <source>
        <dbReference type="Proteomes" id="UP000675379"/>
    </source>
</evidence>
<evidence type="ECO:0000313" key="1">
    <source>
        <dbReference type="EMBL" id="MBR0576012.1"/>
    </source>
</evidence>
<protein>
    <recommendedName>
        <fullName evidence="3">AlgX/AlgJ SGNH hydrolase-like domain-containing protein</fullName>
    </recommendedName>
</protein>
<comment type="caution">
    <text evidence="1">The sequence shown here is derived from an EMBL/GenBank/DDBJ whole genome shotgun (WGS) entry which is preliminary data.</text>
</comment>
<dbReference type="Pfam" id="PF14286">
    <property type="entry name" value="DHHW"/>
    <property type="match status" value="1"/>
</dbReference>
<dbReference type="Proteomes" id="UP000675379">
    <property type="component" value="Unassembled WGS sequence"/>
</dbReference>
<dbReference type="InterPro" id="IPR025945">
    <property type="entry name" value="DHHW"/>
</dbReference>
<evidence type="ECO:0008006" key="3">
    <source>
        <dbReference type="Google" id="ProtNLM"/>
    </source>
</evidence>
<organism evidence="1 2">
    <name type="scientific">Proteiniclasticum sediminis</name>
    <dbReference type="NCBI Taxonomy" id="2804028"/>
    <lineage>
        <taxon>Bacteria</taxon>
        <taxon>Bacillati</taxon>
        <taxon>Bacillota</taxon>
        <taxon>Clostridia</taxon>
        <taxon>Eubacteriales</taxon>
        <taxon>Clostridiaceae</taxon>
        <taxon>Proteiniclasticum</taxon>
    </lineage>
</organism>
<sequence length="376" mass="42796">MKEKRRSLLLMGSLVILALLNALTPVRGFSPKENRYLQTFPLLSVPQVFSGTFGREYEVFSTDQFLFRDGWTGLKTLTDRILGKKDNGRVYFGEKDHLFAVPEELSPERFAANLSALVKFQERVGELLPHTTLSALLVPDKATVLPELLPAYAPVTEEKKLFQQIQRELEGLFTLVDLQEIFQGFPKEDLYYRTDHHWTTGGAYLAYGAYRRALGETPKPWTEAERQEVTKEFFGTLQRKAGLYLGLPDVIEAMALPEDFPLRVTGEEGKVIPLYEKSFLEKTDKYAYFFGGDHARMEITAEVPQGKTLLVVKDSFANSLLPFLARDYARIVVLDLRYYGPSVLDAVKDVEPDEILFLYGLQNFTQQAQLSLLGRE</sequence>
<keyword evidence="2" id="KW-1185">Reference proteome</keyword>
<name>A0A941HRA0_9CLOT</name>
<gene>
    <name evidence="1" type="ORF">KCG48_06615</name>
</gene>
<dbReference type="RefSeq" id="WP_211800744.1">
    <property type="nucleotide sequence ID" value="NZ_JAGSCS010000006.1"/>
</dbReference>
<reference evidence="1" key="1">
    <citation type="submission" date="2021-04" db="EMBL/GenBank/DDBJ databases">
        <title>Proteiniclasticum sedimins sp. nov., an obligate anaerobic bacterium isolated from anaerobic sludge.</title>
        <authorList>
            <person name="Liu J."/>
        </authorList>
    </citation>
    <scope>NUCLEOTIDE SEQUENCE</scope>
    <source>
        <strain evidence="1">BAD-10</strain>
    </source>
</reference>
<dbReference type="EMBL" id="JAGSCS010000006">
    <property type="protein sequence ID" value="MBR0576012.1"/>
    <property type="molecule type" value="Genomic_DNA"/>
</dbReference>
<proteinExistence type="predicted"/>